<evidence type="ECO:0000259" key="9">
    <source>
        <dbReference type="PROSITE" id="PS50110"/>
    </source>
</evidence>
<dbReference type="Pfam" id="PF00072">
    <property type="entry name" value="Response_reg"/>
    <property type="match status" value="1"/>
</dbReference>
<dbReference type="InterPro" id="IPR001789">
    <property type="entry name" value="Sig_transdc_resp-reg_receiver"/>
</dbReference>
<sequence length="238" mass="27082">MEKILLVEDDSELCELLCEYFKTEGLYAEWVHNGREGLDKAFSGIYSIIILDLMLPGMDGLEVLKNLRKESTVPVLILTAKGDDVDRIVGLELGADDYLPKPFNPRELLARVRAILRRVRGNKNEDQEDKVEKVLSVGDLKLYPSSRTAILDGKTIELTSTEYDLLEFLMASAGKLVNRQHLVQKVLKRSYSPFDRSVDVHISNLRKKLGPYSDGQKRIKTIRGEGYIFTIPKERDEL</sequence>
<accession>A0A7C5JVL8</accession>
<keyword evidence="5" id="KW-0805">Transcription regulation</keyword>
<feature type="domain" description="Response regulatory" evidence="9">
    <location>
        <begin position="3"/>
        <end position="116"/>
    </location>
</feature>
<dbReference type="SUPFAM" id="SSF46894">
    <property type="entry name" value="C-terminal effector domain of the bipartite response regulators"/>
    <property type="match status" value="1"/>
</dbReference>
<keyword evidence="2" id="KW-0963">Cytoplasm</keyword>
<evidence type="ECO:0000256" key="8">
    <source>
        <dbReference type="PROSITE-ProRule" id="PRU00169"/>
    </source>
</evidence>
<dbReference type="CDD" id="cd17623">
    <property type="entry name" value="REC_OmpR_CpxR"/>
    <property type="match status" value="1"/>
</dbReference>
<organism evidence="11">
    <name type="scientific">Thermococcus litoralis</name>
    <dbReference type="NCBI Taxonomy" id="2265"/>
    <lineage>
        <taxon>Archaea</taxon>
        <taxon>Methanobacteriati</taxon>
        <taxon>Methanobacteriota</taxon>
        <taxon>Thermococci</taxon>
        <taxon>Thermococcales</taxon>
        <taxon>Thermococcaceae</taxon>
        <taxon>Thermococcus</taxon>
    </lineage>
</organism>
<dbReference type="PROSITE" id="PS51755">
    <property type="entry name" value="OMPR_PHOB"/>
    <property type="match status" value="1"/>
</dbReference>
<dbReference type="AlphaFoldDB" id="A0A7C5JVL8"/>
<feature type="domain" description="OmpR/PhoB-type" evidence="10">
    <location>
        <begin position="132"/>
        <end position="231"/>
    </location>
</feature>
<dbReference type="Gene3D" id="6.10.250.690">
    <property type="match status" value="1"/>
</dbReference>
<name>A0A7C5JVL8_THELI</name>
<comment type="subcellular location">
    <subcellularLocation>
        <location evidence="1">Cytoplasm</location>
    </subcellularLocation>
</comment>
<dbReference type="Pfam" id="PF00486">
    <property type="entry name" value="Trans_reg_C"/>
    <property type="match status" value="1"/>
</dbReference>
<dbReference type="Gene3D" id="1.10.10.10">
    <property type="entry name" value="Winged helix-like DNA-binding domain superfamily/Winged helix DNA-binding domain"/>
    <property type="match status" value="1"/>
</dbReference>
<evidence type="ECO:0000256" key="4">
    <source>
        <dbReference type="ARBA" id="ARBA00023012"/>
    </source>
</evidence>
<dbReference type="InterPro" id="IPR016032">
    <property type="entry name" value="Sig_transdc_resp-reg_C-effctor"/>
</dbReference>
<dbReference type="InterPro" id="IPR011006">
    <property type="entry name" value="CheY-like_superfamily"/>
</dbReference>
<dbReference type="SUPFAM" id="SSF52172">
    <property type="entry name" value="CheY-like"/>
    <property type="match status" value="1"/>
</dbReference>
<dbReference type="EMBL" id="DRTU01000014">
    <property type="protein sequence ID" value="HHH99913.1"/>
    <property type="molecule type" value="Genomic_DNA"/>
</dbReference>
<dbReference type="FunFam" id="3.40.50.2300:FF:000001">
    <property type="entry name" value="DNA-binding response regulator PhoB"/>
    <property type="match status" value="1"/>
</dbReference>
<proteinExistence type="predicted"/>
<comment type="caution">
    <text evidence="11">The sequence shown here is derived from an EMBL/GenBank/DDBJ whole genome shotgun (WGS) entry which is preliminary data.</text>
</comment>
<dbReference type="PROSITE" id="PS50110">
    <property type="entry name" value="RESPONSE_REGULATORY"/>
    <property type="match status" value="1"/>
</dbReference>
<dbReference type="SMART" id="SM00862">
    <property type="entry name" value="Trans_reg_C"/>
    <property type="match status" value="1"/>
</dbReference>
<gene>
    <name evidence="11" type="ORF">ENL40_00280</name>
</gene>
<evidence type="ECO:0000256" key="5">
    <source>
        <dbReference type="ARBA" id="ARBA00023015"/>
    </source>
</evidence>
<dbReference type="PANTHER" id="PTHR48111:SF39">
    <property type="entry name" value="TRANSCRIPTIONAL REGULATORY PROTEIN CPXR"/>
    <property type="match status" value="1"/>
</dbReference>
<dbReference type="Proteomes" id="UP000886217">
    <property type="component" value="Unassembled WGS sequence"/>
</dbReference>
<keyword evidence="6" id="KW-0238">DNA-binding</keyword>
<dbReference type="InterPro" id="IPR039420">
    <property type="entry name" value="WalR-like"/>
</dbReference>
<dbReference type="PANTHER" id="PTHR48111">
    <property type="entry name" value="REGULATOR OF RPOS"/>
    <property type="match status" value="1"/>
</dbReference>
<reference evidence="11" key="1">
    <citation type="journal article" date="2020" name="mSystems">
        <title>Genome- and Community-Level Interaction Insights into Carbon Utilization and Element Cycling Functions of Hydrothermarchaeota in Hydrothermal Sediment.</title>
        <authorList>
            <person name="Zhou Z."/>
            <person name="Liu Y."/>
            <person name="Xu W."/>
            <person name="Pan J."/>
            <person name="Luo Z.H."/>
            <person name="Li M."/>
        </authorList>
    </citation>
    <scope>NUCLEOTIDE SEQUENCE [LARGE SCALE GENOMIC DNA]</scope>
    <source>
        <strain evidence="11">HyVt-93</strain>
    </source>
</reference>
<evidence type="ECO:0000256" key="7">
    <source>
        <dbReference type="ARBA" id="ARBA00023163"/>
    </source>
</evidence>
<keyword evidence="7" id="KW-0804">Transcription</keyword>
<dbReference type="InterPro" id="IPR036388">
    <property type="entry name" value="WH-like_DNA-bd_sf"/>
</dbReference>
<dbReference type="GO" id="GO:0000976">
    <property type="term" value="F:transcription cis-regulatory region binding"/>
    <property type="evidence" value="ECO:0007669"/>
    <property type="project" value="TreeGrafter"/>
</dbReference>
<keyword evidence="3 8" id="KW-0597">Phosphoprotein</keyword>
<dbReference type="GO" id="GO:0000156">
    <property type="term" value="F:phosphorelay response regulator activity"/>
    <property type="evidence" value="ECO:0007669"/>
    <property type="project" value="TreeGrafter"/>
</dbReference>
<dbReference type="Gene3D" id="3.40.50.2300">
    <property type="match status" value="1"/>
</dbReference>
<evidence type="ECO:0000313" key="11">
    <source>
        <dbReference type="EMBL" id="HHH99913.1"/>
    </source>
</evidence>
<dbReference type="GO" id="GO:0032993">
    <property type="term" value="C:protein-DNA complex"/>
    <property type="evidence" value="ECO:0007669"/>
    <property type="project" value="TreeGrafter"/>
</dbReference>
<dbReference type="GO" id="GO:0005829">
    <property type="term" value="C:cytosol"/>
    <property type="evidence" value="ECO:0007669"/>
    <property type="project" value="TreeGrafter"/>
</dbReference>
<evidence type="ECO:0000256" key="2">
    <source>
        <dbReference type="ARBA" id="ARBA00022490"/>
    </source>
</evidence>
<dbReference type="CDD" id="cd00383">
    <property type="entry name" value="trans_reg_C"/>
    <property type="match status" value="1"/>
</dbReference>
<keyword evidence="4" id="KW-0902">Two-component regulatory system</keyword>
<dbReference type="SMART" id="SM00448">
    <property type="entry name" value="REC"/>
    <property type="match status" value="1"/>
</dbReference>
<evidence type="ECO:0000256" key="3">
    <source>
        <dbReference type="ARBA" id="ARBA00022553"/>
    </source>
</evidence>
<dbReference type="InterPro" id="IPR001867">
    <property type="entry name" value="OmpR/PhoB-type_DNA-bd"/>
</dbReference>
<evidence type="ECO:0000256" key="1">
    <source>
        <dbReference type="ARBA" id="ARBA00004496"/>
    </source>
</evidence>
<feature type="modified residue" description="4-aspartylphosphate" evidence="8">
    <location>
        <position position="52"/>
    </location>
</feature>
<dbReference type="InterPro" id="IPR058124">
    <property type="entry name" value="CpxR-like_REC"/>
</dbReference>
<protein>
    <submittedName>
        <fullName evidence="11">Response regulator transcription factor</fullName>
    </submittedName>
</protein>
<evidence type="ECO:0000256" key="6">
    <source>
        <dbReference type="ARBA" id="ARBA00023125"/>
    </source>
</evidence>
<dbReference type="GO" id="GO:0006355">
    <property type="term" value="P:regulation of DNA-templated transcription"/>
    <property type="evidence" value="ECO:0007669"/>
    <property type="project" value="InterPro"/>
</dbReference>
<evidence type="ECO:0000259" key="10">
    <source>
        <dbReference type="PROSITE" id="PS51755"/>
    </source>
</evidence>